<sequence length="292" mass="32183">MVVAIASANRPGILPETVRSIAQQDRRPDLLILSLAALDDIGDLAPEHLPFPVEIVVGQKGATRQRNGALDLLRPNDIVLFLDDDFLMAPDYLSRTLEVFGADPEVVMATGTVLADGIGGPGFDHARGARMLERLNGTPARDRVVPTYAAYGCNMAFRASVVLERNISFDEALPLYSWLEDVDFSRRLAPFGKLVKSGRMRGVHLGTKTGRTPGVFLGYSQIANPVYLLKKGSISRRHAYEMMARNSAANLVRSLNPPRWADYRGRLRGNLLALRDLLRGRVSPERILELTP</sequence>
<comment type="caution">
    <text evidence="2">The sequence shown here is derived from an EMBL/GenBank/DDBJ whole genome shotgun (WGS) entry which is preliminary data.</text>
</comment>
<reference evidence="2 3" key="1">
    <citation type="submission" date="2019-08" db="EMBL/GenBank/DDBJ databases">
        <title>Identification of a novel species of the genus Boseongicola.</title>
        <authorList>
            <person name="Zhang X.-Q."/>
        </authorList>
    </citation>
    <scope>NUCLEOTIDE SEQUENCE [LARGE SCALE GENOMIC DNA]</scope>
    <source>
        <strain evidence="2 3">HY14</strain>
    </source>
</reference>
<dbReference type="InterPro" id="IPR029044">
    <property type="entry name" value="Nucleotide-diphossugar_trans"/>
</dbReference>
<dbReference type="InterPro" id="IPR001173">
    <property type="entry name" value="Glyco_trans_2-like"/>
</dbReference>
<dbReference type="CDD" id="cd00761">
    <property type="entry name" value="Glyco_tranf_GTA_type"/>
    <property type="match status" value="1"/>
</dbReference>
<gene>
    <name evidence="2" type="ORF">FVF75_06785</name>
</gene>
<keyword evidence="2" id="KW-0808">Transferase</keyword>
<dbReference type="PANTHER" id="PTHR43685:SF3">
    <property type="entry name" value="SLR2126 PROTEIN"/>
    <property type="match status" value="1"/>
</dbReference>
<dbReference type="PANTHER" id="PTHR43685">
    <property type="entry name" value="GLYCOSYLTRANSFERASE"/>
    <property type="match status" value="1"/>
</dbReference>
<dbReference type="SUPFAM" id="SSF53448">
    <property type="entry name" value="Nucleotide-diphospho-sugar transferases"/>
    <property type="match status" value="1"/>
</dbReference>
<dbReference type="GO" id="GO:0016740">
    <property type="term" value="F:transferase activity"/>
    <property type="evidence" value="ECO:0007669"/>
    <property type="project" value="UniProtKB-KW"/>
</dbReference>
<name>A0A5D0RPX8_9RHOB</name>
<proteinExistence type="predicted"/>
<dbReference type="Gene3D" id="3.90.550.10">
    <property type="entry name" value="Spore Coat Polysaccharide Biosynthesis Protein SpsA, Chain A"/>
    <property type="match status" value="1"/>
</dbReference>
<dbReference type="Pfam" id="PF00535">
    <property type="entry name" value="Glycos_transf_2"/>
    <property type="match status" value="1"/>
</dbReference>
<organism evidence="2 3">
    <name type="scientific">Maritimibacter fusiformis</name>
    <dbReference type="NCBI Taxonomy" id="2603819"/>
    <lineage>
        <taxon>Bacteria</taxon>
        <taxon>Pseudomonadati</taxon>
        <taxon>Pseudomonadota</taxon>
        <taxon>Alphaproteobacteria</taxon>
        <taxon>Rhodobacterales</taxon>
        <taxon>Roseobacteraceae</taxon>
        <taxon>Maritimibacter</taxon>
    </lineage>
</organism>
<dbReference type="AlphaFoldDB" id="A0A5D0RPX8"/>
<evidence type="ECO:0000259" key="1">
    <source>
        <dbReference type="Pfam" id="PF00535"/>
    </source>
</evidence>
<dbReference type="InterPro" id="IPR050834">
    <property type="entry name" value="Glycosyltransf_2"/>
</dbReference>
<feature type="domain" description="Glycosyltransferase 2-like" evidence="1">
    <location>
        <begin position="3"/>
        <end position="160"/>
    </location>
</feature>
<accession>A0A5D0RPX8</accession>
<keyword evidence="3" id="KW-1185">Reference proteome</keyword>
<dbReference type="Proteomes" id="UP000322080">
    <property type="component" value="Unassembled WGS sequence"/>
</dbReference>
<dbReference type="EMBL" id="VSIY01000004">
    <property type="protein sequence ID" value="TYB82621.1"/>
    <property type="molecule type" value="Genomic_DNA"/>
</dbReference>
<protein>
    <submittedName>
        <fullName evidence="2">Glycosyltransferase family 2 protein</fullName>
    </submittedName>
</protein>
<evidence type="ECO:0000313" key="3">
    <source>
        <dbReference type="Proteomes" id="UP000322080"/>
    </source>
</evidence>
<evidence type="ECO:0000313" key="2">
    <source>
        <dbReference type="EMBL" id="TYB82621.1"/>
    </source>
</evidence>